<reference evidence="3" key="1">
    <citation type="submission" date="2020-05" db="EMBL/GenBank/DDBJ databases">
        <title>Genomic Encyclopedia of Type Strains, Phase IV (KMG-V): Genome sequencing to study the core and pangenomes of soil and plant-associated prokaryotes.</title>
        <authorList>
            <person name="Whitman W."/>
        </authorList>
    </citation>
    <scope>NUCLEOTIDE SEQUENCE</scope>
    <source>
        <strain evidence="3">16F</strain>
    </source>
</reference>
<dbReference type="AlphaFoldDB" id="A0A8J8G9T8"/>
<evidence type="ECO:0000256" key="1">
    <source>
        <dbReference type="SAM" id="Coils"/>
    </source>
</evidence>
<name>A0A8J8G9T8_9FLAO</name>
<dbReference type="EMBL" id="JABSNO010000035">
    <property type="protein sequence ID" value="NRS93984.1"/>
    <property type="molecule type" value="Genomic_DNA"/>
</dbReference>
<gene>
    <name evidence="3" type="ORF">HNQ03_003076</name>
</gene>
<feature type="transmembrane region" description="Helical" evidence="2">
    <location>
        <begin position="26"/>
        <end position="48"/>
    </location>
</feature>
<feature type="transmembrane region" description="Helical" evidence="2">
    <location>
        <begin position="152"/>
        <end position="172"/>
    </location>
</feature>
<keyword evidence="2" id="KW-1133">Transmembrane helix</keyword>
<keyword evidence="2" id="KW-0812">Transmembrane</keyword>
<proteinExistence type="predicted"/>
<keyword evidence="2" id="KW-0472">Membrane</keyword>
<evidence type="ECO:0000256" key="2">
    <source>
        <dbReference type="SAM" id="Phobius"/>
    </source>
</evidence>
<evidence type="ECO:0000313" key="3">
    <source>
        <dbReference type="EMBL" id="NRS93984.1"/>
    </source>
</evidence>
<feature type="transmembrane region" description="Helical" evidence="2">
    <location>
        <begin position="124"/>
        <end position="146"/>
    </location>
</feature>
<organism evidence="3 4">
    <name type="scientific">Frigoriflavimonas asaccharolytica</name>
    <dbReference type="NCBI Taxonomy" id="2735899"/>
    <lineage>
        <taxon>Bacteria</taxon>
        <taxon>Pseudomonadati</taxon>
        <taxon>Bacteroidota</taxon>
        <taxon>Flavobacteriia</taxon>
        <taxon>Flavobacteriales</taxon>
        <taxon>Weeksellaceae</taxon>
        <taxon>Frigoriflavimonas</taxon>
    </lineage>
</organism>
<dbReference type="RefSeq" id="WP_173780519.1">
    <property type="nucleotide sequence ID" value="NZ_JABSNO010000035.1"/>
</dbReference>
<feature type="transmembrane region" description="Helical" evidence="2">
    <location>
        <begin position="193"/>
        <end position="220"/>
    </location>
</feature>
<comment type="caution">
    <text evidence="3">The sequence shown here is derived from an EMBL/GenBank/DDBJ whole genome shotgun (WGS) entry which is preliminary data.</text>
</comment>
<evidence type="ECO:0000313" key="4">
    <source>
        <dbReference type="Proteomes" id="UP000610746"/>
    </source>
</evidence>
<keyword evidence="4" id="KW-1185">Reference proteome</keyword>
<feature type="transmembrane region" description="Helical" evidence="2">
    <location>
        <begin position="85"/>
        <end position="103"/>
    </location>
</feature>
<sequence>MKEANLPEIGADEILRKAFKYWSKTLVYQLIFSLVYLSILLFVLTYFATDYGLLDQYISAISKANEDVVVYQNEVNKIAENPNFISFYYIILGTLVFLYPLNIGFFQIYRKMDLGEKTELKDLFVGYLGINFFKFISFYLFWFIIFSYTAPTIILGLMWILITLFTGPLMFFMNKRIFETFSLNFHAIRKYPMIIFVGLLVAFIFKIVGSLLLLPLLFVLPFSNAMIYTLYSQIFHENNEKNVV</sequence>
<keyword evidence="1" id="KW-0175">Coiled coil</keyword>
<protein>
    <submittedName>
        <fullName evidence="3">Uncharacterized protein</fullName>
    </submittedName>
</protein>
<feature type="coiled-coil region" evidence="1">
    <location>
        <begin position="54"/>
        <end position="81"/>
    </location>
</feature>
<accession>A0A8J8G9T8</accession>
<dbReference type="Proteomes" id="UP000610746">
    <property type="component" value="Unassembled WGS sequence"/>
</dbReference>